<feature type="chain" id="PRO_5046063817" evidence="1">
    <location>
        <begin position="27"/>
        <end position="401"/>
    </location>
</feature>
<evidence type="ECO:0000313" key="4">
    <source>
        <dbReference type="Proteomes" id="UP001500689"/>
    </source>
</evidence>
<dbReference type="CDD" id="cd01830">
    <property type="entry name" value="XynE_like"/>
    <property type="match status" value="1"/>
</dbReference>
<accession>A0ABP6XIW9</accession>
<dbReference type="InterPro" id="IPR053140">
    <property type="entry name" value="GDSL_Rv0518-like"/>
</dbReference>
<feature type="domain" description="SGNH hydrolase-type esterase" evidence="2">
    <location>
        <begin position="205"/>
        <end position="390"/>
    </location>
</feature>
<dbReference type="Proteomes" id="UP001500689">
    <property type="component" value="Unassembled WGS sequence"/>
</dbReference>
<organism evidence="3 4">
    <name type="scientific">Amycolatopsis ultiminotia</name>
    <dbReference type="NCBI Taxonomy" id="543629"/>
    <lineage>
        <taxon>Bacteria</taxon>
        <taxon>Bacillati</taxon>
        <taxon>Actinomycetota</taxon>
        <taxon>Actinomycetes</taxon>
        <taxon>Pseudonocardiales</taxon>
        <taxon>Pseudonocardiaceae</taxon>
        <taxon>Amycolatopsis</taxon>
    </lineage>
</organism>
<dbReference type="InterPro" id="IPR013830">
    <property type="entry name" value="SGNH_hydro"/>
</dbReference>
<dbReference type="PANTHER" id="PTHR43784:SF2">
    <property type="entry name" value="GDSL-LIKE LIPASE_ACYLHYDROLASE, PUTATIVE (AFU_ORTHOLOGUE AFUA_2G00820)-RELATED"/>
    <property type="match status" value="1"/>
</dbReference>
<dbReference type="RefSeq" id="WP_344865121.1">
    <property type="nucleotide sequence ID" value="NZ_BAAAZN010000013.1"/>
</dbReference>
<evidence type="ECO:0000313" key="3">
    <source>
        <dbReference type="EMBL" id="GAA3565396.1"/>
    </source>
</evidence>
<dbReference type="Pfam" id="PF13472">
    <property type="entry name" value="Lipase_GDSL_2"/>
    <property type="match status" value="1"/>
</dbReference>
<keyword evidence="1" id="KW-0732">Signal</keyword>
<dbReference type="InterPro" id="IPR036514">
    <property type="entry name" value="SGNH_hydro_sf"/>
</dbReference>
<gene>
    <name evidence="3" type="ORF">GCM10022222_56420</name>
</gene>
<proteinExistence type="predicted"/>
<dbReference type="SUPFAM" id="SSF52266">
    <property type="entry name" value="SGNH hydrolase"/>
    <property type="match status" value="1"/>
</dbReference>
<evidence type="ECO:0000259" key="2">
    <source>
        <dbReference type="Pfam" id="PF13472"/>
    </source>
</evidence>
<dbReference type="PANTHER" id="PTHR43784">
    <property type="entry name" value="GDSL-LIKE LIPASE/ACYLHYDROLASE, PUTATIVE (AFU_ORTHOLOGUE AFUA_2G00820)-RELATED"/>
    <property type="match status" value="1"/>
</dbReference>
<reference evidence="4" key="1">
    <citation type="journal article" date="2019" name="Int. J. Syst. Evol. Microbiol.">
        <title>The Global Catalogue of Microorganisms (GCM) 10K type strain sequencing project: providing services to taxonomists for standard genome sequencing and annotation.</title>
        <authorList>
            <consortium name="The Broad Institute Genomics Platform"/>
            <consortium name="The Broad Institute Genome Sequencing Center for Infectious Disease"/>
            <person name="Wu L."/>
            <person name="Ma J."/>
        </authorList>
    </citation>
    <scope>NUCLEOTIDE SEQUENCE [LARGE SCALE GENOMIC DNA]</scope>
    <source>
        <strain evidence="4">JCM 16898</strain>
    </source>
</reference>
<protein>
    <submittedName>
        <fullName evidence="3">SGNH/GDSL hydrolase family protein</fullName>
    </submittedName>
</protein>
<sequence>MRRILTLGAAVVLTLGTLTTASTAQAPETPDGWVGTWAAAPATSVPDTPDGYPNYSIRNVVHTSTAGAKARVRLSNTFGTSPLVFGHVTIALAATAGSAQASAGTMRSLTFGGQASVVVPAGAEVLSDPAELNVPADADLLVTTFVPSPSGPVTYHPAADQTSFFTRDGDFADEESGTSFTEQTTAWHYVSEVDVEGTAPGAVVALGDSITDGSGSTLNANHRWPDLLSDRLQGKYGVLNAGIGGNRLLLDAPAGSPYGRNALARFPDDVLSVGGVRTLIVLEGINDIQQDPHQTDPALLISAQRQLIAQAKAHGIRVLGGTVTPFKGWSAYNDTLEQTRQALNEFVRTGGAYDGVVDFDAAVRDPADPHAMLPAYDSGDHLHPNDDGYAKMAGAVDLSQL</sequence>
<comment type="caution">
    <text evidence="3">The sequence shown here is derived from an EMBL/GenBank/DDBJ whole genome shotgun (WGS) entry which is preliminary data.</text>
</comment>
<dbReference type="Gene3D" id="3.40.50.1110">
    <property type="entry name" value="SGNH hydrolase"/>
    <property type="match status" value="1"/>
</dbReference>
<keyword evidence="3" id="KW-0378">Hydrolase</keyword>
<dbReference type="GO" id="GO:0016787">
    <property type="term" value="F:hydrolase activity"/>
    <property type="evidence" value="ECO:0007669"/>
    <property type="project" value="UniProtKB-KW"/>
</dbReference>
<feature type="signal peptide" evidence="1">
    <location>
        <begin position="1"/>
        <end position="26"/>
    </location>
</feature>
<evidence type="ECO:0000256" key="1">
    <source>
        <dbReference type="SAM" id="SignalP"/>
    </source>
</evidence>
<dbReference type="EMBL" id="BAAAZN010000013">
    <property type="protein sequence ID" value="GAA3565396.1"/>
    <property type="molecule type" value="Genomic_DNA"/>
</dbReference>
<name>A0ABP6XIW9_9PSEU</name>
<keyword evidence="4" id="KW-1185">Reference proteome</keyword>